<dbReference type="EMBL" id="JAOYFB010000001">
    <property type="protein sequence ID" value="KAK4003404.1"/>
    <property type="molecule type" value="Genomic_DNA"/>
</dbReference>
<dbReference type="Proteomes" id="UP001234178">
    <property type="component" value="Unassembled WGS sequence"/>
</dbReference>
<dbReference type="PANTHER" id="PTHR33173:SF2">
    <property type="entry name" value="MYND-TYPE DOMAIN-CONTAINING PROTEIN"/>
    <property type="match status" value="1"/>
</dbReference>
<reference evidence="1 2" key="1">
    <citation type="journal article" date="2023" name="Nucleic Acids Res.">
        <title>The hologenome of Daphnia magna reveals possible DNA methylation and microbiome-mediated evolution of the host genome.</title>
        <authorList>
            <person name="Chaturvedi A."/>
            <person name="Li X."/>
            <person name="Dhandapani V."/>
            <person name="Marshall H."/>
            <person name="Kissane S."/>
            <person name="Cuenca-Cambronero M."/>
            <person name="Asole G."/>
            <person name="Calvet F."/>
            <person name="Ruiz-Romero M."/>
            <person name="Marangio P."/>
            <person name="Guigo R."/>
            <person name="Rago D."/>
            <person name="Mirbahai L."/>
            <person name="Eastwood N."/>
            <person name="Colbourne J.K."/>
            <person name="Zhou J."/>
            <person name="Mallon E."/>
            <person name="Orsini L."/>
        </authorList>
    </citation>
    <scope>NUCLEOTIDE SEQUENCE [LARGE SCALE GENOMIC DNA]</scope>
    <source>
        <strain evidence="1">LRV0_1</strain>
    </source>
</reference>
<keyword evidence="2" id="KW-1185">Reference proteome</keyword>
<dbReference type="PANTHER" id="PTHR33173">
    <property type="match status" value="1"/>
</dbReference>
<evidence type="ECO:0000313" key="2">
    <source>
        <dbReference type="Proteomes" id="UP001234178"/>
    </source>
</evidence>
<name>A0ABQ9YS09_9CRUS</name>
<sequence>MRENAASMKNQLRITQFFDNLEDVSELAKENLALRESLARMAENYQLLQSKNIHRDHQITGSGTVLQKMIEECLNQKSVSSKGHRFQDSALTKFCINVWILGGRKLYEILSANFKGVVNAHGLKEYLSSHGLPFVVAVSEDATAVIGKREYSAKRNSVVGNSLPLGKRGLPNAEDAIVTSAVDIIKLMERPRASVVFVVMAQPIADGFPPMRICTFGSDNRFTYKDVQNRLSAIEAALKAHGIGILTYSSDGDTRELKMMRQHLQLGTVPTTTCFGKSSTWFVAELVSSCIPVQDIIHEGAKLRTRFLKSLPQSKLIMPFGDKIATPSHIISLMDFVTKDQHGLREGDILLEDKMNYDAVLRICRPEVQDLLTKHVSGSEGTCFYLKLIHFRYWRFWLKCDNTYPLPTAFISLNAYLCVEIVAHSLIIIILKLRADGTPDLFMPWLFSSQQCESYFKALRSYTRVETSSPKRELSSSSPLTA</sequence>
<comment type="caution">
    <text evidence="1">The sequence shown here is derived from an EMBL/GenBank/DDBJ whole genome shotgun (WGS) entry which is preliminary data.</text>
</comment>
<accession>A0ABQ9YS09</accession>
<proteinExistence type="predicted"/>
<protein>
    <submittedName>
        <fullName evidence="1">Uncharacterized protein</fullName>
    </submittedName>
</protein>
<evidence type="ECO:0000313" key="1">
    <source>
        <dbReference type="EMBL" id="KAK4003404.1"/>
    </source>
</evidence>
<gene>
    <name evidence="1" type="ORF">OUZ56_005171</name>
</gene>
<organism evidence="1 2">
    <name type="scientific">Daphnia magna</name>
    <dbReference type="NCBI Taxonomy" id="35525"/>
    <lineage>
        <taxon>Eukaryota</taxon>
        <taxon>Metazoa</taxon>
        <taxon>Ecdysozoa</taxon>
        <taxon>Arthropoda</taxon>
        <taxon>Crustacea</taxon>
        <taxon>Branchiopoda</taxon>
        <taxon>Diplostraca</taxon>
        <taxon>Cladocera</taxon>
        <taxon>Anomopoda</taxon>
        <taxon>Daphniidae</taxon>
        <taxon>Daphnia</taxon>
    </lineage>
</organism>